<proteinExistence type="predicted"/>
<organism evidence="1 2">
    <name type="scientific">candidate division MSBL1 archaeon SCGC-AAA259I07</name>
    <dbReference type="NCBI Taxonomy" id="1698266"/>
    <lineage>
        <taxon>Archaea</taxon>
        <taxon>Methanobacteriati</taxon>
        <taxon>Methanobacteriota</taxon>
        <taxon>candidate division MSBL1</taxon>
    </lineage>
</organism>
<name>A0A133UJ69_9EURY</name>
<gene>
    <name evidence="1" type="ORF">AKJ36_03315</name>
</gene>
<keyword evidence="2" id="KW-1185">Reference proteome</keyword>
<dbReference type="EMBL" id="LHXQ01000064">
    <property type="protein sequence ID" value="KXA94195.1"/>
    <property type="molecule type" value="Genomic_DNA"/>
</dbReference>
<protein>
    <submittedName>
        <fullName evidence="1">Uncharacterized protein</fullName>
    </submittedName>
</protein>
<evidence type="ECO:0000313" key="1">
    <source>
        <dbReference type="EMBL" id="KXA94195.1"/>
    </source>
</evidence>
<reference evidence="1 2" key="1">
    <citation type="journal article" date="2016" name="Sci. Rep.">
        <title>Metabolic traits of an uncultured archaeal lineage -MSBL1- from brine pools of the Red Sea.</title>
        <authorList>
            <person name="Mwirichia R."/>
            <person name="Alam I."/>
            <person name="Rashid M."/>
            <person name="Vinu M."/>
            <person name="Ba-Alawi W."/>
            <person name="Anthony Kamau A."/>
            <person name="Kamanda Ngugi D."/>
            <person name="Goker M."/>
            <person name="Klenk H.P."/>
            <person name="Bajic V."/>
            <person name="Stingl U."/>
        </authorList>
    </citation>
    <scope>NUCLEOTIDE SEQUENCE [LARGE SCALE GENOMIC DNA]</scope>
    <source>
        <strain evidence="1">SCGC-AAA259I07</strain>
    </source>
</reference>
<sequence>MCYFRRTVRKIAVSLEEFECSFPVINVEMEAEKSSEALLEGIIRNIYSAKNLFLPQTLKICTEK</sequence>
<comment type="caution">
    <text evidence="1">The sequence shown here is derived from an EMBL/GenBank/DDBJ whole genome shotgun (WGS) entry which is preliminary data.</text>
</comment>
<dbReference type="AlphaFoldDB" id="A0A133UJ69"/>
<accession>A0A133UJ69</accession>
<dbReference type="Proteomes" id="UP000070155">
    <property type="component" value="Unassembled WGS sequence"/>
</dbReference>
<evidence type="ECO:0000313" key="2">
    <source>
        <dbReference type="Proteomes" id="UP000070155"/>
    </source>
</evidence>